<feature type="region of interest" description="Disordered" evidence="1">
    <location>
        <begin position="467"/>
        <end position="506"/>
    </location>
</feature>
<dbReference type="CDD" id="cd00052">
    <property type="entry name" value="EH"/>
    <property type="match status" value="1"/>
</dbReference>
<name>A0A1E4SIJ1_9ASCO</name>
<dbReference type="Proteomes" id="UP000094285">
    <property type="component" value="Unassembled WGS sequence"/>
</dbReference>
<evidence type="ECO:0000313" key="4">
    <source>
        <dbReference type="Proteomes" id="UP000094285"/>
    </source>
</evidence>
<feature type="compositionally biased region" description="Basic and acidic residues" evidence="1">
    <location>
        <begin position="479"/>
        <end position="498"/>
    </location>
</feature>
<dbReference type="RefSeq" id="XP_020064374.1">
    <property type="nucleotide sequence ID" value="XM_020207697.1"/>
</dbReference>
<gene>
    <name evidence="3" type="ORF">CANTADRAFT_26236</name>
</gene>
<dbReference type="InterPro" id="IPR000261">
    <property type="entry name" value="EH_dom"/>
</dbReference>
<dbReference type="GeneID" id="30981834"/>
<evidence type="ECO:0000259" key="2">
    <source>
        <dbReference type="PROSITE" id="PS50031"/>
    </source>
</evidence>
<sequence length="922" mass="103756">MSSAQAAALAAFKGIKNDDKKLFKIPPPTRTYTAPTAAAAKSKQVPRIQTKFASPSPKKPVSISRINTPTTPYAPSKTPVESRAIKTPVESQAIKMPVETRAIRSPIENQSTKSPAESKPRATPNQSLASDAGPSPLDTPRSRQPSVDLYYEVESARSSPVDRVLPKAPKVDKFRKSSSQHSNLSLGSSTSLPQDVIKNLKTSIDSKAIANDQSQKRLSMQYEPSEMIKNIKNSIKSKQMSRVLTTELSLKNQALIDAFRDSVDLKRITHLSQPIGIKDRRVSDFGDHATYDKFFDRASDRTSNRSSIDRPFEKFAFDKPDSNSFDKERSSFENVSSFDRPYRSSFERPDRSSIDRQSSIERPERFSFDRPDRFSFEKDRDFAKAFEKHDSAASVSDIISTRSDQEKSDQSFRKPTFAGNCRQNGDDLAIYQKPIYSNSYSSIGSSILLPPIPSSSPAAPAIVIEHNSSDGGDFLEDATDSKSSRKLGESKEEQKPSDLGDIPENDKLGTLQEAFVKVKLDRNISPITIPPSSNSCARSPNGNSSDNLIHTIPSPNVKLSDSARSFLEEKAKPKRKPPPEMTLDLQPVRPDDLLDKRGVQGTPYLIFSSKSLTSNQDDGYFTDHDFDFIEVIPRSSLDSQRTDNTKTSQALPKFPEGKQKNGDHKHLFKRIHKQKGIDTTVNLLETSGDESEVSRPPIITRASAPILTHQNQPIQLKTTMRKTNKRKEKKYSFNENKPWKNHIDLHYVSEQERKRYEGLWVSNRGNYLNDVVTKLLGVDYDNQEVFRAEREEHSGKEDTDDSRKKISLKAARLSSKADSSNFNDLQNFHNLKSAELNDLMHGIVVKRIWDRSRLPAETLRTIWNLVDFRKDGCLNKAEFLIGMWLVDQCLYGRKLPKKVDDTIWDSLGNIGVNVVVKKKGRR</sequence>
<dbReference type="SUPFAM" id="SSF47473">
    <property type="entry name" value="EF-hand"/>
    <property type="match status" value="1"/>
</dbReference>
<reference evidence="4" key="1">
    <citation type="submission" date="2016-05" db="EMBL/GenBank/DDBJ databases">
        <title>Comparative genomics of biotechnologically important yeasts.</title>
        <authorList>
            <consortium name="DOE Joint Genome Institute"/>
            <person name="Riley R."/>
            <person name="Haridas S."/>
            <person name="Wolfe K.H."/>
            <person name="Lopes M.R."/>
            <person name="Hittinger C.T."/>
            <person name="Goker M."/>
            <person name="Salamov A."/>
            <person name="Wisecaver J."/>
            <person name="Long T.M."/>
            <person name="Aerts A.L."/>
            <person name="Barry K."/>
            <person name="Choi C."/>
            <person name="Clum A."/>
            <person name="Coughlan A.Y."/>
            <person name="Deshpande S."/>
            <person name="Douglass A.P."/>
            <person name="Hanson S.J."/>
            <person name="Klenk H.-P."/>
            <person name="Labutti K."/>
            <person name="Lapidus A."/>
            <person name="Lindquist E."/>
            <person name="Lipzen A."/>
            <person name="Meier-Kolthoff J.P."/>
            <person name="Ohm R.A."/>
            <person name="Otillar R.P."/>
            <person name="Pangilinan J."/>
            <person name="Peng Y."/>
            <person name="Rokas A."/>
            <person name="Rosa C.A."/>
            <person name="Scheuner C."/>
            <person name="Sibirny A.A."/>
            <person name="Slot J.C."/>
            <person name="Stielow J.B."/>
            <person name="Sun H."/>
            <person name="Kurtzman C.P."/>
            <person name="Blackwell M."/>
            <person name="Grigoriev I.V."/>
            <person name="Jeffries T.W."/>
        </authorList>
    </citation>
    <scope>NUCLEOTIDE SEQUENCE [LARGE SCALE GENOMIC DNA]</scope>
    <source>
        <strain evidence="4">NRRL Y-17324</strain>
    </source>
</reference>
<dbReference type="SMART" id="SM00027">
    <property type="entry name" value="EH"/>
    <property type="match status" value="1"/>
</dbReference>
<organism evidence="3 4">
    <name type="scientific">Suhomyces tanzawaensis NRRL Y-17324</name>
    <dbReference type="NCBI Taxonomy" id="984487"/>
    <lineage>
        <taxon>Eukaryota</taxon>
        <taxon>Fungi</taxon>
        <taxon>Dikarya</taxon>
        <taxon>Ascomycota</taxon>
        <taxon>Saccharomycotina</taxon>
        <taxon>Pichiomycetes</taxon>
        <taxon>Debaryomycetaceae</taxon>
        <taxon>Suhomyces</taxon>
    </lineage>
</organism>
<keyword evidence="4" id="KW-1185">Reference proteome</keyword>
<feature type="region of interest" description="Disordered" evidence="1">
    <location>
        <begin position="20"/>
        <end position="190"/>
    </location>
</feature>
<feature type="region of interest" description="Disordered" evidence="1">
    <location>
        <begin position="637"/>
        <end position="664"/>
    </location>
</feature>
<dbReference type="STRING" id="984487.A0A1E4SIJ1"/>
<dbReference type="EMBL" id="KV453912">
    <property type="protein sequence ID" value="ODV79252.1"/>
    <property type="molecule type" value="Genomic_DNA"/>
</dbReference>
<feature type="region of interest" description="Disordered" evidence="1">
    <location>
        <begin position="342"/>
        <end position="362"/>
    </location>
</feature>
<accession>A0A1E4SIJ1</accession>
<dbReference type="AlphaFoldDB" id="A0A1E4SIJ1"/>
<proteinExistence type="predicted"/>
<evidence type="ECO:0000313" key="3">
    <source>
        <dbReference type="EMBL" id="ODV79252.1"/>
    </source>
</evidence>
<feature type="domain" description="EH" evidence="2">
    <location>
        <begin position="821"/>
        <end position="896"/>
    </location>
</feature>
<dbReference type="Pfam" id="PF12763">
    <property type="entry name" value="EH"/>
    <property type="match status" value="1"/>
</dbReference>
<feature type="compositionally biased region" description="Low complexity" evidence="1">
    <location>
        <begin position="177"/>
        <end position="190"/>
    </location>
</feature>
<dbReference type="PROSITE" id="PS50031">
    <property type="entry name" value="EH"/>
    <property type="match status" value="1"/>
</dbReference>
<protein>
    <recommendedName>
        <fullName evidence="2">EH domain-containing protein</fullName>
    </recommendedName>
</protein>
<dbReference type="Gene3D" id="1.10.238.10">
    <property type="entry name" value="EF-hand"/>
    <property type="match status" value="1"/>
</dbReference>
<dbReference type="OrthoDB" id="10045710at2759"/>
<dbReference type="InterPro" id="IPR011992">
    <property type="entry name" value="EF-hand-dom_pair"/>
</dbReference>
<feature type="compositionally biased region" description="Low complexity" evidence="1">
    <location>
        <begin position="30"/>
        <end position="40"/>
    </location>
</feature>
<feature type="compositionally biased region" description="Basic and acidic residues" evidence="1">
    <location>
        <begin position="403"/>
        <end position="412"/>
    </location>
</feature>
<feature type="compositionally biased region" description="Basic and acidic residues" evidence="1">
    <location>
        <begin position="655"/>
        <end position="664"/>
    </location>
</feature>
<feature type="region of interest" description="Disordered" evidence="1">
    <location>
        <begin position="397"/>
        <end position="419"/>
    </location>
</feature>
<evidence type="ECO:0000256" key="1">
    <source>
        <dbReference type="SAM" id="MobiDB-lite"/>
    </source>
</evidence>
<feature type="compositionally biased region" description="Polar residues" evidence="1">
    <location>
        <begin position="64"/>
        <end position="73"/>
    </location>
</feature>